<organism evidence="2 3">
    <name type="scientific">Euzebya pacifica</name>
    <dbReference type="NCBI Taxonomy" id="1608957"/>
    <lineage>
        <taxon>Bacteria</taxon>
        <taxon>Bacillati</taxon>
        <taxon>Actinomycetota</taxon>
        <taxon>Nitriliruptoria</taxon>
        <taxon>Euzebyales</taxon>
    </lineage>
</organism>
<proteinExistence type="predicted"/>
<name>A0A346Y1W1_9ACTN</name>
<accession>A0A346Y1W1</accession>
<dbReference type="Proteomes" id="UP000264006">
    <property type="component" value="Chromosome"/>
</dbReference>
<dbReference type="EMBL" id="CP031165">
    <property type="protein sequence ID" value="AXV08458.1"/>
    <property type="molecule type" value="Genomic_DNA"/>
</dbReference>
<evidence type="ECO:0000313" key="3">
    <source>
        <dbReference type="Proteomes" id="UP000264006"/>
    </source>
</evidence>
<keyword evidence="3" id="KW-1185">Reference proteome</keyword>
<reference evidence="2 3" key="1">
    <citation type="submission" date="2018-09" db="EMBL/GenBank/DDBJ databases">
        <title>Complete genome sequence of Euzebya sp. DY32-46 isolated from seawater of Pacific Ocean.</title>
        <authorList>
            <person name="Xu L."/>
            <person name="Wu Y.-H."/>
            <person name="Xu X.-W."/>
        </authorList>
    </citation>
    <scope>NUCLEOTIDE SEQUENCE [LARGE SCALE GENOMIC DNA]</scope>
    <source>
        <strain evidence="2 3">DY32-46</strain>
    </source>
</reference>
<dbReference type="KEGG" id="euz:DVS28_a3786"/>
<protein>
    <submittedName>
        <fullName evidence="2">Uncharacterized protein</fullName>
    </submittedName>
</protein>
<sequence length="63" mass="6910">MHLRTNSVSRAAPCRGSWDAHGHSVPSIRLLLRVASPRHRMTGGNARTRTTTRTTRGTSDGSR</sequence>
<feature type="compositionally biased region" description="Low complexity" evidence="1">
    <location>
        <begin position="42"/>
        <end position="63"/>
    </location>
</feature>
<evidence type="ECO:0000256" key="1">
    <source>
        <dbReference type="SAM" id="MobiDB-lite"/>
    </source>
</evidence>
<feature type="region of interest" description="Disordered" evidence="1">
    <location>
        <begin position="37"/>
        <end position="63"/>
    </location>
</feature>
<dbReference type="AlphaFoldDB" id="A0A346Y1W1"/>
<feature type="region of interest" description="Disordered" evidence="1">
    <location>
        <begin position="1"/>
        <end position="22"/>
    </location>
</feature>
<gene>
    <name evidence="2" type="ORF">DVS28_a3786</name>
</gene>
<evidence type="ECO:0000313" key="2">
    <source>
        <dbReference type="EMBL" id="AXV08458.1"/>
    </source>
</evidence>